<feature type="compositionally biased region" description="Polar residues" evidence="1">
    <location>
        <begin position="130"/>
        <end position="142"/>
    </location>
</feature>
<organism evidence="2 3">
    <name type="scientific">Panicum virgatum</name>
    <name type="common">Blackwell switchgrass</name>
    <dbReference type="NCBI Taxonomy" id="38727"/>
    <lineage>
        <taxon>Eukaryota</taxon>
        <taxon>Viridiplantae</taxon>
        <taxon>Streptophyta</taxon>
        <taxon>Embryophyta</taxon>
        <taxon>Tracheophyta</taxon>
        <taxon>Spermatophyta</taxon>
        <taxon>Magnoliopsida</taxon>
        <taxon>Liliopsida</taxon>
        <taxon>Poales</taxon>
        <taxon>Poaceae</taxon>
        <taxon>PACMAD clade</taxon>
        <taxon>Panicoideae</taxon>
        <taxon>Panicodae</taxon>
        <taxon>Paniceae</taxon>
        <taxon>Panicinae</taxon>
        <taxon>Panicum</taxon>
        <taxon>Panicum sect. Hiantes</taxon>
    </lineage>
</organism>
<name>A0A8T0Q603_PANVG</name>
<proteinExistence type="predicted"/>
<evidence type="ECO:0000256" key="1">
    <source>
        <dbReference type="SAM" id="MobiDB-lite"/>
    </source>
</evidence>
<feature type="compositionally biased region" description="Low complexity" evidence="1">
    <location>
        <begin position="96"/>
        <end position="107"/>
    </location>
</feature>
<sequence>MKAREADREALKKEFMSLMQAAQGQPSLQQANNDRQQIAEVAPATIMCDGNETTTESEERTHQQGNLDSSPLQTKLASTAPAGINTTRTTRSSVANNKQIGQNKGGNTTILYTTAKVLKDNAAKKGAVSKRNQQSGSAQMQFEWSARLKG</sequence>
<feature type="compositionally biased region" description="Polar residues" evidence="1">
    <location>
        <begin position="63"/>
        <end position="77"/>
    </location>
</feature>
<feature type="region of interest" description="Disordered" evidence="1">
    <location>
        <begin position="50"/>
        <end position="108"/>
    </location>
</feature>
<dbReference type="EMBL" id="CM029049">
    <property type="protein sequence ID" value="KAG2570327.1"/>
    <property type="molecule type" value="Genomic_DNA"/>
</dbReference>
<keyword evidence="3" id="KW-1185">Reference proteome</keyword>
<evidence type="ECO:0000313" key="3">
    <source>
        <dbReference type="Proteomes" id="UP000823388"/>
    </source>
</evidence>
<feature type="region of interest" description="Disordered" evidence="1">
    <location>
        <begin position="125"/>
        <end position="150"/>
    </location>
</feature>
<evidence type="ECO:0000313" key="2">
    <source>
        <dbReference type="EMBL" id="KAG2570327.1"/>
    </source>
</evidence>
<dbReference type="AlphaFoldDB" id="A0A8T0Q603"/>
<feature type="compositionally biased region" description="Polar residues" evidence="1">
    <location>
        <begin position="84"/>
        <end position="95"/>
    </location>
</feature>
<dbReference type="Proteomes" id="UP000823388">
    <property type="component" value="Chromosome 7K"/>
</dbReference>
<reference evidence="2" key="1">
    <citation type="submission" date="2020-05" db="EMBL/GenBank/DDBJ databases">
        <title>WGS assembly of Panicum virgatum.</title>
        <authorList>
            <person name="Lovell J.T."/>
            <person name="Jenkins J."/>
            <person name="Shu S."/>
            <person name="Juenger T.E."/>
            <person name="Schmutz J."/>
        </authorList>
    </citation>
    <scope>NUCLEOTIDE SEQUENCE</scope>
    <source>
        <strain evidence="2">AP13</strain>
    </source>
</reference>
<protein>
    <submittedName>
        <fullName evidence="2">Uncharacterized protein</fullName>
    </submittedName>
</protein>
<gene>
    <name evidence="2" type="ORF">PVAP13_7KG019900</name>
</gene>
<accession>A0A8T0Q603</accession>
<comment type="caution">
    <text evidence="2">The sequence shown here is derived from an EMBL/GenBank/DDBJ whole genome shotgun (WGS) entry which is preliminary data.</text>
</comment>